<feature type="compositionally biased region" description="Basic and acidic residues" evidence="1">
    <location>
        <begin position="36"/>
        <end position="52"/>
    </location>
</feature>
<dbReference type="AlphaFoldDB" id="A0A9P0HF33"/>
<gene>
    <name evidence="2" type="ORF">NEZAVI_LOCUS9958</name>
</gene>
<sequence>MADQGMEEGDFTVVQRRRKKRKRRKKKQAITPTPVKEQKEKDPRGADWQPTHRDLLNGVVDVVKQKLILEQDPQ</sequence>
<feature type="region of interest" description="Disordered" evidence="1">
    <location>
        <begin position="1"/>
        <end position="52"/>
    </location>
</feature>
<dbReference type="EMBL" id="OV725080">
    <property type="protein sequence ID" value="CAH1400790.1"/>
    <property type="molecule type" value="Genomic_DNA"/>
</dbReference>
<evidence type="ECO:0000256" key="1">
    <source>
        <dbReference type="SAM" id="MobiDB-lite"/>
    </source>
</evidence>
<reference evidence="2" key="1">
    <citation type="submission" date="2022-01" db="EMBL/GenBank/DDBJ databases">
        <authorList>
            <person name="King R."/>
        </authorList>
    </citation>
    <scope>NUCLEOTIDE SEQUENCE</scope>
</reference>
<keyword evidence="3" id="KW-1185">Reference proteome</keyword>
<protein>
    <submittedName>
        <fullName evidence="2">Uncharacterized protein</fullName>
    </submittedName>
</protein>
<feature type="compositionally biased region" description="Basic residues" evidence="1">
    <location>
        <begin position="15"/>
        <end position="28"/>
    </location>
</feature>
<evidence type="ECO:0000313" key="3">
    <source>
        <dbReference type="Proteomes" id="UP001152798"/>
    </source>
</evidence>
<dbReference type="Proteomes" id="UP001152798">
    <property type="component" value="Chromosome 4"/>
</dbReference>
<organism evidence="2 3">
    <name type="scientific">Nezara viridula</name>
    <name type="common">Southern green stink bug</name>
    <name type="synonym">Cimex viridulus</name>
    <dbReference type="NCBI Taxonomy" id="85310"/>
    <lineage>
        <taxon>Eukaryota</taxon>
        <taxon>Metazoa</taxon>
        <taxon>Ecdysozoa</taxon>
        <taxon>Arthropoda</taxon>
        <taxon>Hexapoda</taxon>
        <taxon>Insecta</taxon>
        <taxon>Pterygota</taxon>
        <taxon>Neoptera</taxon>
        <taxon>Paraneoptera</taxon>
        <taxon>Hemiptera</taxon>
        <taxon>Heteroptera</taxon>
        <taxon>Panheteroptera</taxon>
        <taxon>Pentatomomorpha</taxon>
        <taxon>Pentatomoidea</taxon>
        <taxon>Pentatomidae</taxon>
        <taxon>Pentatominae</taxon>
        <taxon>Nezara</taxon>
    </lineage>
</organism>
<evidence type="ECO:0000313" key="2">
    <source>
        <dbReference type="EMBL" id="CAH1400790.1"/>
    </source>
</evidence>
<proteinExistence type="predicted"/>
<feature type="compositionally biased region" description="Acidic residues" evidence="1">
    <location>
        <begin position="1"/>
        <end position="10"/>
    </location>
</feature>
<accession>A0A9P0HF33</accession>
<name>A0A9P0HF33_NEZVI</name>